<feature type="transmembrane region" description="Helical" evidence="2">
    <location>
        <begin position="116"/>
        <end position="133"/>
    </location>
</feature>
<feature type="region of interest" description="Disordered" evidence="1">
    <location>
        <begin position="1"/>
        <end position="35"/>
    </location>
</feature>
<feature type="compositionally biased region" description="Basic residues" evidence="1">
    <location>
        <begin position="1"/>
        <end position="17"/>
    </location>
</feature>
<accession>A0ABD5WLN3</accession>
<dbReference type="EMBL" id="JBHSZH010000005">
    <property type="protein sequence ID" value="MFC7081093.1"/>
    <property type="molecule type" value="Genomic_DNA"/>
</dbReference>
<comment type="caution">
    <text evidence="4">The sequence shown here is derived from an EMBL/GenBank/DDBJ whole genome shotgun (WGS) entry which is preliminary data.</text>
</comment>
<reference evidence="4 5" key="1">
    <citation type="journal article" date="2019" name="Int. J. Syst. Evol. Microbiol.">
        <title>The Global Catalogue of Microorganisms (GCM) 10K type strain sequencing project: providing services to taxonomists for standard genome sequencing and annotation.</title>
        <authorList>
            <consortium name="The Broad Institute Genomics Platform"/>
            <consortium name="The Broad Institute Genome Sequencing Center for Infectious Disease"/>
            <person name="Wu L."/>
            <person name="Ma J."/>
        </authorList>
    </citation>
    <scope>NUCLEOTIDE SEQUENCE [LARGE SCALE GENOMIC DNA]</scope>
    <source>
        <strain evidence="4 5">DT72</strain>
    </source>
</reference>
<organism evidence="4 5">
    <name type="scientific">Halorussus caseinilyticus</name>
    <dbReference type="NCBI Taxonomy" id="3034025"/>
    <lineage>
        <taxon>Archaea</taxon>
        <taxon>Methanobacteriati</taxon>
        <taxon>Methanobacteriota</taxon>
        <taxon>Stenosarchaea group</taxon>
        <taxon>Halobacteria</taxon>
        <taxon>Halobacteriales</taxon>
        <taxon>Haladaptataceae</taxon>
        <taxon>Halorussus</taxon>
    </lineage>
</organism>
<protein>
    <submittedName>
        <fullName evidence="4">Type II CAAX prenyl endopeptidase Rce1 family protein</fullName>
    </submittedName>
</protein>
<dbReference type="Proteomes" id="UP001596407">
    <property type="component" value="Unassembled WGS sequence"/>
</dbReference>
<evidence type="ECO:0000313" key="4">
    <source>
        <dbReference type="EMBL" id="MFC7081093.1"/>
    </source>
</evidence>
<feature type="domain" description="CAAX prenyl protease 2/Lysostaphin resistance protein A-like" evidence="3">
    <location>
        <begin position="77"/>
        <end position="178"/>
    </location>
</feature>
<evidence type="ECO:0000313" key="5">
    <source>
        <dbReference type="Proteomes" id="UP001596407"/>
    </source>
</evidence>
<dbReference type="GO" id="GO:0004175">
    <property type="term" value="F:endopeptidase activity"/>
    <property type="evidence" value="ECO:0007669"/>
    <property type="project" value="UniProtKB-ARBA"/>
</dbReference>
<evidence type="ECO:0000256" key="1">
    <source>
        <dbReference type="SAM" id="MobiDB-lite"/>
    </source>
</evidence>
<name>A0ABD5WLN3_9EURY</name>
<evidence type="ECO:0000259" key="3">
    <source>
        <dbReference type="Pfam" id="PF02517"/>
    </source>
</evidence>
<keyword evidence="2" id="KW-1133">Transmembrane helix</keyword>
<gene>
    <name evidence="4" type="ORF">ACFQJ6_14290</name>
</gene>
<dbReference type="Pfam" id="PF02517">
    <property type="entry name" value="Rce1-like"/>
    <property type="match status" value="1"/>
</dbReference>
<evidence type="ECO:0000256" key="2">
    <source>
        <dbReference type="SAM" id="Phobius"/>
    </source>
</evidence>
<dbReference type="GO" id="GO:0080120">
    <property type="term" value="P:CAAX-box protein maturation"/>
    <property type="evidence" value="ECO:0007669"/>
    <property type="project" value="UniProtKB-ARBA"/>
</dbReference>
<keyword evidence="5" id="KW-1185">Reference proteome</keyword>
<keyword evidence="2" id="KW-0812">Transmembrane</keyword>
<sequence length="234" mass="25465">MGRLPRRTRRRSAHGRGHLAPLDTPAGSHARSRDCGSRRVLGAVQSRRVRSRSGWRFRIRDHGVESRRSSGVVSRGLLSSLLFTAIPEELVFRAYLQQKFTALADGETRRTVATGVAVAAVLFALFHLPRWFLGSGHGVGTALAVRLLGLTLMGIAYGVVYALTGNLWLVALFHATMNQPPFVVTVSVPAELHLLVGVVEYAAIVSTVYVAVRVTEPEESALVWSRRAASSTSD</sequence>
<dbReference type="RefSeq" id="WP_382209923.1">
    <property type="nucleotide sequence ID" value="NZ_JBHSZH010000005.1"/>
</dbReference>
<feature type="transmembrane region" description="Helical" evidence="2">
    <location>
        <begin position="145"/>
        <end position="172"/>
    </location>
</feature>
<dbReference type="AlphaFoldDB" id="A0ABD5WLN3"/>
<keyword evidence="2" id="KW-0472">Membrane</keyword>
<proteinExistence type="predicted"/>
<dbReference type="InterPro" id="IPR003675">
    <property type="entry name" value="Rce1/LyrA-like_dom"/>
</dbReference>